<dbReference type="EMBL" id="CAXDID020000614">
    <property type="protein sequence ID" value="CAL6106672.1"/>
    <property type="molecule type" value="Genomic_DNA"/>
</dbReference>
<protein>
    <submittedName>
        <fullName evidence="4">Hypothetical_protein</fullName>
    </submittedName>
</protein>
<dbReference type="EMBL" id="CAXDID020000206">
    <property type="protein sequence ID" value="CAL6055576.1"/>
    <property type="molecule type" value="Genomic_DNA"/>
</dbReference>
<evidence type="ECO:0000313" key="4">
    <source>
        <dbReference type="EMBL" id="CAL6055576.1"/>
    </source>
</evidence>
<dbReference type="EMBL" id="CATOUU010000851">
    <property type="protein sequence ID" value="CAI9954882.1"/>
    <property type="molecule type" value="Genomic_DNA"/>
</dbReference>
<gene>
    <name evidence="2" type="ORF">HINF_LOCUS16082</name>
    <name evidence="3" type="ORF">HINF_LOCUS42527</name>
    <name evidence="4" type="ORF">HINF_LOCUS46613</name>
    <name evidence="5" type="ORF">HINF_LOCUS71012</name>
    <name evidence="6" type="ORF">HINF_LOCUS73862</name>
    <name evidence="1" type="ORF">HINF_LOCUS826</name>
</gene>
<keyword evidence="7" id="KW-1185">Reference proteome</keyword>
<evidence type="ECO:0000313" key="5">
    <source>
        <dbReference type="EMBL" id="CAL6101198.1"/>
    </source>
</evidence>
<sequence>MIDELLDQVFQSTDIQKLDEFMLPISRATRRIELKQYQIQRLNLFESILRLTHIVKCTCKFLSRKPQDINLEILRSLLVQQELCFEQLVDNELVNETPLYQSLMLKHEQLKLAPEYIQQSLDGITDNDQLVIDAVERYEIKFE</sequence>
<evidence type="ECO:0000313" key="1">
    <source>
        <dbReference type="EMBL" id="CAI9913181.1"/>
    </source>
</evidence>
<dbReference type="Proteomes" id="UP001642409">
    <property type="component" value="Unassembled WGS sequence"/>
</dbReference>
<reference evidence="2" key="1">
    <citation type="submission" date="2023-06" db="EMBL/GenBank/DDBJ databases">
        <authorList>
            <person name="Kurt Z."/>
        </authorList>
    </citation>
    <scope>NUCLEOTIDE SEQUENCE</scope>
</reference>
<reference evidence="4 7" key="2">
    <citation type="submission" date="2024-07" db="EMBL/GenBank/DDBJ databases">
        <authorList>
            <person name="Akdeniz Z."/>
        </authorList>
    </citation>
    <scope>NUCLEOTIDE SEQUENCE [LARGE SCALE GENOMIC DNA]</scope>
</reference>
<proteinExistence type="predicted"/>
<evidence type="ECO:0000313" key="6">
    <source>
        <dbReference type="EMBL" id="CAL6106672.1"/>
    </source>
</evidence>
<accession>A0AA86TV96</accession>
<comment type="caution">
    <text evidence="2">The sequence shown here is derived from an EMBL/GenBank/DDBJ whole genome shotgun (WGS) entry which is preliminary data.</text>
</comment>
<dbReference type="EMBL" id="CATOUU010000396">
    <property type="protein sequence ID" value="CAI9928437.1"/>
    <property type="molecule type" value="Genomic_DNA"/>
</dbReference>
<name>A0AA86TV96_9EUKA</name>
<evidence type="ECO:0000313" key="7">
    <source>
        <dbReference type="Proteomes" id="UP001642409"/>
    </source>
</evidence>
<dbReference type="EMBL" id="CAXDID020000540">
    <property type="protein sequence ID" value="CAL6101198.1"/>
    <property type="molecule type" value="Genomic_DNA"/>
</dbReference>
<evidence type="ECO:0000313" key="2">
    <source>
        <dbReference type="EMBL" id="CAI9928437.1"/>
    </source>
</evidence>
<dbReference type="EMBL" id="CATOUU010000020">
    <property type="protein sequence ID" value="CAI9913181.1"/>
    <property type="molecule type" value="Genomic_DNA"/>
</dbReference>
<evidence type="ECO:0000313" key="3">
    <source>
        <dbReference type="EMBL" id="CAI9954882.1"/>
    </source>
</evidence>
<organism evidence="2">
    <name type="scientific">Hexamita inflata</name>
    <dbReference type="NCBI Taxonomy" id="28002"/>
    <lineage>
        <taxon>Eukaryota</taxon>
        <taxon>Metamonada</taxon>
        <taxon>Diplomonadida</taxon>
        <taxon>Hexamitidae</taxon>
        <taxon>Hexamitinae</taxon>
        <taxon>Hexamita</taxon>
    </lineage>
</organism>
<dbReference type="AlphaFoldDB" id="A0AA86TV96"/>